<dbReference type="InterPro" id="IPR005467">
    <property type="entry name" value="His_kinase_dom"/>
</dbReference>
<evidence type="ECO:0000256" key="7">
    <source>
        <dbReference type="SAM" id="Phobius"/>
    </source>
</evidence>
<accession>A0A9D1DH96</accession>
<keyword evidence="6" id="KW-0902">Two-component regulatory system</keyword>
<evidence type="ECO:0000256" key="2">
    <source>
        <dbReference type="ARBA" id="ARBA00012438"/>
    </source>
</evidence>
<dbReference type="InterPro" id="IPR003594">
    <property type="entry name" value="HATPase_dom"/>
</dbReference>
<protein>
    <recommendedName>
        <fullName evidence="2">histidine kinase</fullName>
        <ecNumber evidence="2">2.7.13.3</ecNumber>
    </recommendedName>
</protein>
<dbReference type="SMART" id="SM00387">
    <property type="entry name" value="HATPase_c"/>
    <property type="match status" value="1"/>
</dbReference>
<sequence length="328" mass="37569">MKLLLAYLRRQRHWAALYALVAAIFAVVFYLHDVPLVALSYALLLCGVVLTLALGCGFVLWRRRHLALADKIRAEMLTAERLPEALDLVEEDYQTLYREALRSKTLALDRRDQQEKELTEYYTLWVHQIKTPISAMRLLLQGEDTDLSRELEAQLFRINQYVEMVLAYLRMGSESRDYVLRPCSLEPVVKQSVKKFAPLFIRSRIKLELGDLQMTAITDEKWLAFCLEQLLANAIQYAPRGTVTVEYRDGRLVVRDTGIGIAPEDLPRVFEKGYTGLNGRREKRATGIGLYLCHRILTNLGHTISIASEIGRGTEVAISFPRQPDAWE</sequence>
<reference evidence="9" key="2">
    <citation type="journal article" date="2021" name="PeerJ">
        <title>Extensive microbial diversity within the chicken gut microbiome revealed by metagenomics and culture.</title>
        <authorList>
            <person name="Gilroy R."/>
            <person name="Ravi A."/>
            <person name="Getino M."/>
            <person name="Pursley I."/>
            <person name="Horton D.L."/>
            <person name="Alikhan N.F."/>
            <person name="Baker D."/>
            <person name="Gharbi K."/>
            <person name="Hall N."/>
            <person name="Watson M."/>
            <person name="Adriaenssens E.M."/>
            <person name="Foster-Nyarko E."/>
            <person name="Jarju S."/>
            <person name="Secka A."/>
            <person name="Antonio M."/>
            <person name="Oren A."/>
            <person name="Chaudhuri R.R."/>
            <person name="La Ragione R."/>
            <person name="Hildebrand F."/>
            <person name="Pallen M.J."/>
        </authorList>
    </citation>
    <scope>NUCLEOTIDE SEQUENCE</scope>
    <source>
        <strain evidence="9">ChiBcec15-4380</strain>
    </source>
</reference>
<dbReference type="EC" id="2.7.13.3" evidence="2"/>
<keyword evidence="4" id="KW-0808">Transferase</keyword>
<dbReference type="PANTHER" id="PTHR44936:SF9">
    <property type="entry name" value="SENSOR PROTEIN CREC"/>
    <property type="match status" value="1"/>
</dbReference>
<comment type="catalytic activity">
    <reaction evidence="1">
        <text>ATP + protein L-histidine = ADP + protein N-phospho-L-histidine.</text>
        <dbReference type="EC" id="2.7.13.3"/>
    </reaction>
</comment>
<keyword evidence="3" id="KW-0597">Phosphoprotein</keyword>
<organism evidence="9 10">
    <name type="scientific">Candidatus Avoscillospira avicola</name>
    <dbReference type="NCBI Taxonomy" id="2840706"/>
    <lineage>
        <taxon>Bacteria</taxon>
        <taxon>Bacillati</taxon>
        <taxon>Bacillota</taxon>
        <taxon>Clostridia</taxon>
        <taxon>Eubacteriales</taxon>
        <taxon>Oscillospiraceae</taxon>
        <taxon>Oscillospiraceae incertae sedis</taxon>
        <taxon>Candidatus Avoscillospira</taxon>
    </lineage>
</organism>
<comment type="caution">
    <text evidence="9">The sequence shown here is derived from an EMBL/GenBank/DDBJ whole genome shotgun (WGS) entry which is preliminary data.</text>
</comment>
<dbReference type="InterPro" id="IPR036890">
    <property type="entry name" value="HATPase_C_sf"/>
</dbReference>
<gene>
    <name evidence="9" type="ORF">IAA53_04915</name>
</gene>
<dbReference type="AlphaFoldDB" id="A0A9D1DH96"/>
<evidence type="ECO:0000313" key="10">
    <source>
        <dbReference type="Proteomes" id="UP000824239"/>
    </source>
</evidence>
<evidence type="ECO:0000256" key="5">
    <source>
        <dbReference type="ARBA" id="ARBA00022777"/>
    </source>
</evidence>
<keyword evidence="7" id="KW-1133">Transmembrane helix</keyword>
<dbReference type="InterPro" id="IPR004358">
    <property type="entry name" value="Sig_transdc_His_kin-like_C"/>
</dbReference>
<proteinExistence type="predicted"/>
<evidence type="ECO:0000259" key="8">
    <source>
        <dbReference type="PROSITE" id="PS50109"/>
    </source>
</evidence>
<dbReference type="InterPro" id="IPR050980">
    <property type="entry name" value="2C_sensor_his_kinase"/>
</dbReference>
<dbReference type="PRINTS" id="PR00344">
    <property type="entry name" value="BCTRLSENSOR"/>
</dbReference>
<dbReference type="PROSITE" id="PS50109">
    <property type="entry name" value="HIS_KIN"/>
    <property type="match status" value="1"/>
</dbReference>
<name>A0A9D1DH96_9FIRM</name>
<dbReference type="PANTHER" id="PTHR44936">
    <property type="entry name" value="SENSOR PROTEIN CREC"/>
    <property type="match status" value="1"/>
</dbReference>
<reference evidence="9" key="1">
    <citation type="submission" date="2020-10" db="EMBL/GenBank/DDBJ databases">
        <authorList>
            <person name="Gilroy R."/>
        </authorList>
    </citation>
    <scope>NUCLEOTIDE SEQUENCE</scope>
    <source>
        <strain evidence="9">ChiBcec15-4380</strain>
    </source>
</reference>
<keyword evidence="7" id="KW-0472">Membrane</keyword>
<keyword evidence="7" id="KW-0812">Transmembrane</keyword>
<dbReference type="GO" id="GO:0000160">
    <property type="term" value="P:phosphorelay signal transduction system"/>
    <property type="evidence" value="ECO:0007669"/>
    <property type="project" value="UniProtKB-KW"/>
</dbReference>
<evidence type="ECO:0000256" key="4">
    <source>
        <dbReference type="ARBA" id="ARBA00022679"/>
    </source>
</evidence>
<evidence type="ECO:0000256" key="3">
    <source>
        <dbReference type="ARBA" id="ARBA00022553"/>
    </source>
</evidence>
<feature type="transmembrane region" description="Helical" evidence="7">
    <location>
        <begin position="38"/>
        <end position="61"/>
    </location>
</feature>
<keyword evidence="5 9" id="KW-0418">Kinase</keyword>
<evidence type="ECO:0000256" key="6">
    <source>
        <dbReference type="ARBA" id="ARBA00023012"/>
    </source>
</evidence>
<dbReference type="SUPFAM" id="SSF55874">
    <property type="entry name" value="ATPase domain of HSP90 chaperone/DNA topoisomerase II/histidine kinase"/>
    <property type="match status" value="1"/>
</dbReference>
<dbReference type="Pfam" id="PF02518">
    <property type="entry name" value="HATPase_c"/>
    <property type="match status" value="1"/>
</dbReference>
<feature type="domain" description="Histidine kinase" evidence="8">
    <location>
        <begin position="124"/>
        <end position="324"/>
    </location>
</feature>
<evidence type="ECO:0000313" key="9">
    <source>
        <dbReference type="EMBL" id="HIR50613.1"/>
    </source>
</evidence>
<feature type="transmembrane region" description="Helical" evidence="7">
    <location>
        <begin position="12"/>
        <end position="32"/>
    </location>
</feature>
<evidence type="ECO:0000256" key="1">
    <source>
        <dbReference type="ARBA" id="ARBA00000085"/>
    </source>
</evidence>
<dbReference type="Proteomes" id="UP000824239">
    <property type="component" value="Unassembled WGS sequence"/>
</dbReference>
<dbReference type="EMBL" id="DVHE01000043">
    <property type="protein sequence ID" value="HIR50613.1"/>
    <property type="molecule type" value="Genomic_DNA"/>
</dbReference>
<dbReference type="Gene3D" id="3.30.565.10">
    <property type="entry name" value="Histidine kinase-like ATPase, C-terminal domain"/>
    <property type="match status" value="1"/>
</dbReference>
<dbReference type="GO" id="GO:0004673">
    <property type="term" value="F:protein histidine kinase activity"/>
    <property type="evidence" value="ECO:0007669"/>
    <property type="project" value="UniProtKB-EC"/>
</dbReference>